<dbReference type="Gene3D" id="1.10.287.1490">
    <property type="match status" value="1"/>
</dbReference>
<feature type="region of interest" description="Disordered" evidence="3">
    <location>
        <begin position="1068"/>
        <end position="1092"/>
    </location>
</feature>
<accession>A0A943D825</accession>
<feature type="domain" description="Phage tail tape measure protein" evidence="4">
    <location>
        <begin position="224"/>
        <end position="422"/>
    </location>
</feature>
<dbReference type="Proteomes" id="UP000759273">
    <property type="component" value="Unassembled WGS sequence"/>
</dbReference>
<organism evidence="5 6">
    <name type="scientific">Subdoligranulum variabile</name>
    <dbReference type="NCBI Taxonomy" id="214851"/>
    <lineage>
        <taxon>Bacteria</taxon>
        <taxon>Bacillati</taxon>
        <taxon>Bacillota</taxon>
        <taxon>Clostridia</taxon>
        <taxon>Eubacteriales</taxon>
        <taxon>Oscillospiraceae</taxon>
        <taxon>Subdoligranulum</taxon>
    </lineage>
</organism>
<evidence type="ECO:0000259" key="4">
    <source>
        <dbReference type="Pfam" id="PF10145"/>
    </source>
</evidence>
<name>A0A943D825_9FIRM</name>
<sequence length="1393" mass="145527">MASRKEYEMLFQLDAKLGSSYTSTFSKAKSGPSELQKEIRSLQSVQADISAYTKQQAAVEKTQAKLDNLNKQYQLLQQEIKETNGPTTSLERESAKLEQRIGDTSNALAAQKEKLGSTAKSLNEAGVGTDNLGAKSQDLADKLNTLRAKEEAAAESAEEYGDKGTSSIEAVSQAFAAAKVYEALEQIKDAYMDCINSAGDFEASMSNVEALSGASGDQLQALTDKAKEMGATTKFTAGESADALSYMALAGWDTQSMLQGISPVMELAAAANMDLASASDIVTDYLTAFGLTASDTTHFVDVMAYAMSHSNTNVEQLGEAYKACAATAKSMGYSVEETTAVLATMANAGVKGGEAGTALNAIMTRLATNTKGCADELEKYGVSIYDSQGNMNSLSDILTGLSAVWDNLTDQEQANLAKTIAGTNQYSKLQTIMAGCSEQAAKGGQSFSDYASALENCSGTAGKMAGTMLDNLNGKMTLFESAADGLEIAVGEQLTPAMSDLYEVGADVLSGMTEFVNDNPGVVKGITTTVAVLGTAAAGIAGVTAAVNLASAAAAAFTAVTSVALGPIALAVAGVAAVAGAFVAVTSAADAAVEASGDWPPALDEITTAANGVTGALDDANATMQASAETTMATAGTADMYITKLEEMGDYAKLSADDQQEYRNVLTLLCDLMPDLAGYIDTTTGKIQGGTTALRGYAKAWQDSAKAQAYQEFMSDVSQQYNDVTKELYQNQLKLTEAQTKGEAASKGMDETYQKLLSTLGMTDDEFQKTYGSVSAIAGVHLDPEIADEVMNLRDSYEEYSDQQLEAAENEKVYQQAVDEGIAKQGEAQQAIEDAQTAYENLEAAQSSATSSASEGAAELGQAISDVTVEAQKLVEAYNTAYDAAEKSIGGQYEIWDKASSVSATSVDTLNKNLESQTTYWQDYNTNLDTLREKAGSIEGLSDMVASFADGSKESVDAIAGMAQAAQDGGGKLEAMVKNWQDLQQAQKDASGALADLTTDFSSKMDELAQKAGDTVDELDMSAEAAKNGKATVQAFIDSASNMLPDVQTAYAKIGTTAANALQSKLDKANTSGRAQKTGAQATGTRNAEPGWTLVGEYGPEIVYMQGGEGVLNAAQTKDVLPALDDRYTDTRAENAEAPAPKETAQAAESAAVNPHEGIRNDTRAAQTPATTARVMPQTADGPAEAVSAPAVNQPKVDIPQEVEAAQEPVSAAVAADVPDTVSAAEPFSGIPENGMQYAETVQAEDAYPASAAQPAAEAAAFAPAEADKVDIPLDGQTPENGLSAAEMNHAAEADAMLADYTAVISPRAVDAMGSFAAQNAKPAAEAVQAESAKSSTTTQLQPMSLSPVFQISGMQDSQQLRSALNQSVEDMRQMILDVVQSARDDEERMNFS</sequence>
<comment type="caution">
    <text evidence="5">The sequence shown here is derived from an EMBL/GenBank/DDBJ whole genome shotgun (WGS) entry which is preliminary data.</text>
</comment>
<dbReference type="Pfam" id="PF10145">
    <property type="entry name" value="PhageMin_Tail"/>
    <property type="match status" value="1"/>
</dbReference>
<proteinExistence type="predicted"/>
<keyword evidence="2" id="KW-0175">Coiled coil</keyword>
<dbReference type="EMBL" id="JAGZGG010000003">
    <property type="protein sequence ID" value="MBS5331301.1"/>
    <property type="molecule type" value="Genomic_DNA"/>
</dbReference>
<dbReference type="PANTHER" id="PTHR37813">
    <property type="entry name" value="FELS-2 PROPHAGE PROTEIN"/>
    <property type="match status" value="1"/>
</dbReference>
<keyword evidence="1" id="KW-1188">Viral release from host cell</keyword>
<dbReference type="SUPFAM" id="SSF57997">
    <property type="entry name" value="Tropomyosin"/>
    <property type="match status" value="1"/>
</dbReference>
<evidence type="ECO:0000256" key="3">
    <source>
        <dbReference type="SAM" id="MobiDB-lite"/>
    </source>
</evidence>
<protein>
    <submittedName>
        <fullName evidence="5">Phage tail tape measure protein</fullName>
    </submittedName>
</protein>
<evidence type="ECO:0000256" key="2">
    <source>
        <dbReference type="SAM" id="Coils"/>
    </source>
</evidence>
<feature type="coiled-coil region" evidence="2">
    <location>
        <begin position="52"/>
        <end position="79"/>
    </location>
</feature>
<dbReference type="NCBIfam" id="TIGR01760">
    <property type="entry name" value="tape_meas_TP901"/>
    <property type="match status" value="1"/>
</dbReference>
<evidence type="ECO:0000313" key="6">
    <source>
        <dbReference type="Proteomes" id="UP000759273"/>
    </source>
</evidence>
<evidence type="ECO:0000313" key="5">
    <source>
        <dbReference type="EMBL" id="MBS5331301.1"/>
    </source>
</evidence>
<feature type="compositionally biased region" description="Polar residues" evidence="3">
    <location>
        <begin position="1068"/>
        <end position="1086"/>
    </location>
</feature>
<evidence type="ECO:0000256" key="1">
    <source>
        <dbReference type="ARBA" id="ARBA00022612"/>
    </source>
</evidence>
<gene>
    <name evidence="5" type="ORF">KHY36_02075</name>
</gene>
<dbReference type="PANTHER" id="PTHR37813:SF1">
    <property type="entry name" value="FELS-2 PROPHAGE PROTEIN"/>
    <property type="match status" value="1"/>
</dbReference>
<dbReference type="InterPro" id="IPR010090">
    <property type="entry name" value="Phage_tape_meas"/>
</dbReference>
<reference evidence="5" key="1">
    <citation type="submission" date="2021-02" db="EMBL/GenBank/DDBJ databases">
        <title>Infant gut strain persistence is associated with maternal origin, phylogeny, and functional potential including surface adhesion and iron acquisition.</title>
        <authorList>
            <person name="Lou Y.C."/>
        </authorList>
    </citation>
    <scope>NUCLEOTIDE SEQUENCE</scope>
    <source>
        <strain evidence="5">L3_101_000M1_dasL3_101_000M1_concoct_87</strain>
    </source>
</reference>